<dbReference type="CDD" id="cd02042">
    <property type="entry name" value="ParAB_family"/>
    <property type="match status" value="1"/>
</dbReference>
<dbReference type="InterPro" id="IPR015223">
    <property type="entry name" value="MipZ"/>
</dbReference>
<evidence type="ECO:0000313" key="1">
    <source>
        <dbReference type="EMBL" id="KIE05121.1"/>
    </source>
</evidence>
<sequence length="272" mass="30295">MSAHIIVLGNEKGGSGKTTSAMHLIISLLKLGFRVGSIDIDSRQQSLTRYIENRALSKTKNNLNLEVPEHIVIAKSKNPNIIEGNKEEEEKFLSALNKLKENNDFIVIDTPGSDAPLSRIAHSYADTLVTPINESFIDVDLLGKISADNLEVITPGIYSAMFWEQKLRKAARNRGEIRWVVVKNRVSSLDTLNRRNIEASLVKLAKKLGFIVAPGFSDRVIFKELFLHGLTLHDAGTTNLVRINTSMIAARQELREFIQALKIKEIAEKIAA</sequence>
<accession>A0A0C1MYU8</accession>
<dbReference type="Pfam" id="PF09140">
    <property type="entry name" value="MipZ"/>
    <property type="match status" value="1"/>
</dbReference>
<dbReference type="PANTHER" id="PTHR13696">
    <property type="entry name" value="P-LOOP CONTAINING NUCLEOSIDE TRIPHOSPHATE HYDROLASE"/>
    <property type="match status" value="1"/>
</dbReference>
<dbReference type="InterPro" id="IPR027417">
    <property type="entry name" value="P-loop_NTPase"/>
</dbReference>
<evidence type="ECO:0000313" key="2">
    <source>
        <dbReference type="Proteomes" id="UP000031258"/>
    </source>
</evidence>
<dbReference type="PATRIC" id="fig|86105.3.peg.1291"/>
<name>A0A0C1MYU8_9RICK</name>
<dbReference type="PANTHER" id="PTHR13696:SF96">
    <property type="entry name" value="COBQ_COBB_MIND_PARA NUCLEOTIDE BINDING DOMAIN-CONTAINING PROTEIN"/>
    <property type="match status" value="1"/>
</dbReference>
<dbReference type="InterPro" id="IPR050678">
    <property type="entry name" value="DNA_Partitioning_ATPase"/>
</dbReference>
<reference evidence="1 2" key="1">
    <citation type="submission" date="2014-11" db="EMBL/GenBank/DDBJ databases">
        <title>A Rickettsiales Symbiont of Amoebae With Ancient Features.</title>
        <authorList>
            <person name="Schulz F."/>
            <person name="Martijn J."/>
            <person name="Wascher F."/>
            <person name="Kostanjsek R."/>
            <person name="Ettema T.J."/>
            <person name="Horn M."/>
        </authorList>
    </citation>
    <scope>NUCLEOTIDE SEQUENCE [LARGE SCALE GENOMIC DNA]</scope>
    <source>
        <strain evidence="1 2">UWC36</strain>
    </source>
</reference>
<keyword evidence="2" id="KW-1185">Reference proteome</keyword>
<dbReference type="AlphaFoldDB" id="A0A0C1MYU8"/>
<organism evidence="1 2">
    <name type="scientific">Candidatus Jidaibacter acanthamoebae</name>
    <dbReference type="NCBI Taxonomy" id="86105"/>
    <lineage>
        <taxon>Bacteria</taxon>
        <taxon>Pseudomonadati</taxon>
        <taxon>Pseudomonadota</taxon>
        <taxon>Alphaproteobacteria</taxon>
        <taxon>Rickettsiales</taxon>
        <taxon>Candidatus Midichloriaceae</taxon>
        <taxon>Candidatus Jidaibacter</taxon>
    </lineage>
</organism>
<dbReference type="EMBL" id="JSWE01000124">
    <property type="protein sequence ID" value="KIE05121.1"/>
    <property type="molecule type" value="Genomic_DNA"/>
</dbReference>
<dbReference type="Gene3D" id="3.40.50.300">
    <property type="entry name" value="P-loop containing nucleotide triphosphate hydrolases"/>
    <property type="match status" value="1"/>
</dbReference>
<gene>
    <name evidence="1" type="primary">soj_3</name>
    <name evidence="1" type="ORF">NF27_EY02170</name>
</gene>
<dbReference type="Proteomes" id="UP000031258">
    <property type="component" value="Unassembled WGS sequence"/>
</dbReference>
<dbReference type="OrthoDB" id="13869at2"/>
<proteinExistence type="predicted"/>
<dbReference type="SUPFAM" id="SSF52540">
    <property type="entry name" value="P-loop containing nucleoside triphosphate hydrolases"/>
    <property type="match status" value="1"/>
</dbReference>
<comment type="caution">
    <text evidence="1">The sequence shown here is derived from an EMBL/GenBank/DDBJ whole genome shotgun (WGS) entry which is preliminary data.</text>
</comment>
<dbReference type="RefSeq" id="WP_039457259.1">
    <property type="nucleotide sequence ID" value="NZ_JSWE01000124.1"/>
</dbReference>
<dbReference type="STRING" id="86105.NF27_EY02170"/>
<protein>
    <submittedName>
        <fullName evidence="1">Chromosome partitioning protein</fullName>
    </submittedName>
</protein>